<dbReference type="EMBL" id="CP042425">
    <property type="protein sequence ID" value="QEL16200.1"/>
    <property type="molecule type" value="Genomic_DNA"/>
</dbReference>
<reference evidence="2" key="1">
    <citation type="submission" date="2019-08" db="EMBL/GenBank/DDBJ databases">
        <title>Limnoglobus roseus gen. nov., sp. nov., a novel freshwater planctomycete with a giant genome from the family Gemmataceae.</title>
        <authorList>
            <person name="Kulichevskaya I.S."/>
            <person name="Naumoff D.G."/>
            <person name="Miroshnikov K."/>
            <person name="Ivanova A."/>
            <person name="Philippov D.A."/>
            <person name="Hakobyan A."/>
            <person name="Rijpstra I.C."/>
            <person name="Sinninghe Damste J.S."/>
            <person name="Liesack W."/>
            <person name="Dedysh S.N."/>
        </authorList>
    </citation>
    <scope>NUCLEOTIDE SEQUENCE [LARGE SCALE GENOMIC DNA]</scope>
    <source>
        <strain evidence="2">PX52</strain>
    </source>
</reference>
<organism evidence="1 2">
    <name type="scientific">Limnoglobus roseus</name>
    <dbReference type="NCBI Taxonomy" id="2598579"/>
    <lineage>
        <taxon>Bacteria</taxon>
        <taxon>Pseudomonadati</taxon>
        <taxon>Planctomycetota</taxon>
        <taxon>Planctomycetia</taxon>
        <taxon>Gemmatales</taxon>
        <taxon>Gemmataceae</taxon>
        <taxon>Limnoglobus</taxon>
    </lineage>
</organism>
<protein>
    <submittedName>
        <fullName evidence="1">GT4 family glycosyltransferase</fullName>
    </submittedName>
</protein>
<name>A0A5C1ABW2_9BACT</name>
<gene>
    <name evidence="1" type="ORF">PX52LOC_03140</name>
</gene>
<dbReference type="SUPFAM" id="SSF53756">
    <property type="entry name" value="UDP-Glycosyltransferase/glycogen phosphorylase"/>
    <property type="match status" value="1"/>
</dbReference>
<dbReference type="Gene3D" id="3.40.50.2000">
    <property type="entry name" value="Glycogen Phosphorylase B"/>
    <property type="match status" value="1"/>
</dbReference>
<evidence type="ECO:0000313" key="1">
    <source>
        <dbReference type="EMBL" id="QEL16200.1"/>
    </source>
</evidence>
<sequence length="391" mass="43544">MSQAAVRPLVVFADDWGRHPSSCQHLVRHLLPHREIVWVNTIGTRPPRLDWGTAKRVMGKFKSWASPSGKHQSPGSEHATLAPRTISPKMWPSFKSQFGRELNRKLLLRSLRPIFESLPQPPNVITTLPLVADLVGELPAHRWTYYCVDDFSVWPGYDGETMLRMERDLVPKVQEIVTVSETLVAHIAKLDRPAHLLTHGVDLDHWTTKPPEKVPGLDGPEPPFVVFWGVIDRRMDVAFVKALAASLRVGSLVLVGPREDPAPELVTIPRVRVLPPMPFAKLPALAATASVLVMPYADLPVTRAMQPLKLKEYLVTGKPVVVRDLPSTRPWADCCDVCDTAEGFAARVNERLQGGLPAGQQAARERLEDEGWAEKAKQFERWVDGVTSATT</sequence>
<dbReference type="GO" id="GO:0016740">
    <property type="term" value="F:transferase activity"/>
    <property type="evidence" value="ECO:0007669"/>
    <property type="project" value="UniProtKB-KW"/>
</dbReference>
<accession>A0A5C1ABW2</accession>
<keyword evidence="1" id="KW-0808">Transferase</keyword>
<dbReference type="OrthoDB" id="9816564at2"/>
<dbReference type="Proteomes" id="UP000324974">
    <property type="component" value="Chromosome"/>
</dbReference>
<dbReference type="AlphaFoldDB" id="A0A5C1ABW2"/>
<dbReference type="RefSeq" id="WP_149110958.1">
    <property type="nucleotide sequence ID" value="NZ_CP042425.1"/>
</dbReference>
<dbReference type="KEGG" id="lrs:PX52LOC_03140"/>
<proteinExistence type="predicted"/>
<evidence type="ECO:0000313" key="2">
    <source>
        <dbReference type="Proteomes" id="UP000324974"/>
    </source>
</evidence>
<keyword evidence="2" id="KW-1185">Reference proteome</keyword>